<organism evidence="1 2">
    <name type="scientific">Amblyomma americanum</name>
    <name type="common">Lone star tick</name>
    <dbReference type="NCBI Taxonomy" id="6943"/>
    <lineage>
        <taxon>Eukaryota</taxon>
        <taxon>Metazoa</taxon>
        <taxon>Ecdysozoa</taxon>
        <taxon>Arthropoda</taxon>
        <taxon>Chelicerata</taxon>
        <taxon>Arachnida</taxon>
        <taxon>Acari</taxon>
        <taxon>Parasitiformes</taxon>
        <taxon>Ixodida</taxon>
        <taxon>Ixodoidea</taxon>
        <taxon>Ixodidae</taxon>
        <taxon>Amblyomminae</taxon>
        <taxon>Amblyomma</taxon>
    </lineage>
</organism>
<dbReference type="EMBL" id="JARKHS020013103">
    <property type="protein sequence ID" value="KAK8776303.1"/>
    <property type="molecule type" value="Genomic_DNA"/>
</dbReference>
<dbReference type="Proteomes" id="UP001321473">
    <property type="component" value="Unassembled WGS sequence"/>
</dbReference>
<evidence type="ECO:0000313" key="1">
    <source>
        <dbReference type="EMBL" id="KAK8776303.1"/>
    </source>
</evidence>
<proteinExistence type="predicted"/>
<keyword evidence="2" id="KW-1185">Reference proteome</keyword>
<dbReference type="AlphaFoldDB" id="A0AAQ4EP80"/>
<reference evidence="1 2" key="1">
    <citation type="journal article" date="2023" name="Arcadia Sci">
        <title>De novo assembly of a long-read Amblyomma americanum tick genome.</title>
        <authorList>
            <person name="Chou S."/>
            <person name="Poskanzer K.E."/>
            <person name="Rollins M."/>
            <person name="Thuy-Boun P.S."/>
        </authorList>
    </citation>
    <scope>NUCLEOTIDE SEQUENCE [LARGE SCALE GENOMIC DNA]</scope>
    <source>
        <strain evidence="1">F_SG_1</strain>
        <tissue evidence="1">Salivary glands</tissue>
    </source>
</reference>
<gene>
    <name evidence="1" type="ORF">V5799_030353</name>
</gene>
<sequence>MHEMRIWKIVNCIRRRLFAGCAVMGEAHFQAYQKFLLFLIEKRHERCCLKTWRALSTCVTPGRHSRT</sequence>
<evidence type="ECO:0000313" key="2">
    <source>
        <dbReference type="Proteomes" id="UP001321473"/>
    </source>
</evidence>
<comment type="caution">
    <text evidence="1">The sequence shown here is derived from an EMBL/GenBank/DDBJ whole genome shotgun (WGS) entry which is preliminary data.</text>
</comment>
<protein>
    <submittedName>
        <fullName evidence="1">Uncharacterized protein</fullName>
    </submittedName>
</protein>
<name>A0AAQ4EP80_AMBAM</name>
<accession>A0AAQ4EP80</accession>